<comment type="similarity">
    <text evidence="1">Belongs to the UPF0161 family.</text>
</comment>
<gene>
    <name evidence="2" type="ORF">C8N29_101307</name>
</gene>
<keyword evidence="1" id="KW-1003">Cell membrane</keyword>
<proteinExistence type="inferred from homology"/>
<sequence>MKILFLIPIRVYKYAISPLMAGNCRYIPTCSTYAEEAIQKHGALKGTYLASKRILRCHPWGGGGYDPVPDTFSWSAVEK</sequence>
<keyword evidence="3" id="KW-1185">Reference proteome</keyword>
<dbReference type="NCBIfam" id="TIGR00278">
    <property type="entry name" value="membrane protein insertion efficiency factor YidD"/>
    <property type="match status" value="1"/>
</dbReference>
<dbReference type="OrthoDB" id="9801753at2"/>
<keyword evidence="1" id="KW-0472">Membrane</keyword>
<dbReference type="AlphaFoldDB" id="A0A2T5J3P5"/>
<accession>A0A2T5J3P5</accession>
<dbReference type="PANTHER" id="PTHR33383:SF1">
    <property type="entry name" value="MEMBRANE PROTEIN INSERTION EFFICIENCY FACTOR-RELATED"/>
    <property type="match status" value="1"/>
</dbReference>
<dbReference type="Proteomes" id="UP000244223">
    <property type="component" value="Unassembled WGS sequence"/>
</dbReference>
<comment type="caution">
    <text evidence="2">The sequence shown here is derived from an EMBL/GenBank/DDBJ whole genome shotgun (WGS) entry which is preliminary data.</text>
</comment>
<dbReference type="SMART" id="SM01234">
    <property type="entry name" value="Haemolytic"/>
    <property type="match status" value="1"/>
</dbReference>
<protein>
    <recommendedName>
        <fullName evidence="1">Putative membrane protein insertion efficiency factor</fullName>
    </recommendedName>
</protein>
<evidence type="ECO:0000313" key="3">
    <source>
        <dbReference type="Proteomes" id="UP000244223"/>
    </source>
</evidence>
<dbReference type="InterPro" id="IPR002696">
    <property type="entry name" value="Membr_insert_effic_factor_YidD"/>
</dbReference>
<name>A0A2T5J3P5_9GAMM</name>
<dbReference type="Pfam" id="PF01809">
    <property type="entry name" value="YidD"/>
    <property type="match status" value="1"/>
</dbReference>
<dbReference type="GO" id="GO:0005886">
    <property type="term" value="C:plasma membrane"/>
    <property type="evidence" value="ECO:0007669"/>
    <property type="project" value="UniProtKB-SubCell"/>
</dbReference>
<reference evidence="2 3" key="1">
    <citation type="submission" date="2018-04" db="EMBL/GenBank/DDBJ databases">
        <title>Genomic Encyclopedia of Archaeal and Bacterial Type Strains, Phase II (KMG-II): from individual species to whole genera.</title>
        <authorList>
            <person name="Goeker M."/>
        </authorList>
    </citation>
    <scope>NUCLEOTIDE SEQUENCE [LARGE SCALE GENOMIC DNA]</scope>
    <source>
        <strain evidence="2 3">DSM 5822</strain>
    </source>
</reference>
<organism evidence="2 3">
    <name type="scientific">Agitococcus lubricus</name>
    <dbReference type="NCBI Taxonomy" id="1077255"/>
    <lineage>
        <taxon>Bacteria</taxon>
        <taxon>Pseudomonadati</taxon>
        <taxon>Pseudomonadota</taxon>
        <taxon>Gammaproteobacteria</taxon>
        <taxon>Moraxellales</taxon>
        <taxon>Moraxellaceae</taxon>
        <taxon>Agitococcus</taxon>
    </lineage>
</organism>
<comment type="subcellular location">
    <subcellularLocation>
        <location evidence="1">Cell membrane</location>
        <topology evidence="1">Peripheral membrane protein</topology>
        <orientation evidence="1">Cytoplasmic side</orientation>
    </subcellularLocation>
</comment>
<evidence type="ECO:0000256" key="1">
    <source>
        <dbReference type="HAMAP-Rule" id="MF_00386"/>
    </source>
</evidence>
<dbReference type="HAMAP" id="MF_00386">
    <property type="entry name" value="UPF0161_YidD"/>
    <property type="match status" value="1"/>
</dbReference>
<dbReference type="PANTHER" id="PTHR33383">
    <property type="entry name" value="MEMBRANE PROTEIN INSERTION EFFICIENCY FACTOR-RELATED"/>
    <property type="match status" value="1"/>
</dbReference>
<evidence type="ECO:0000313" key="2">
    <source>
        <dbReference type="EMBL" id="PTQ91234.1"/>
    </source>
</evidence>
<comment type="function">
    <text evidence="1">Could be involved in insertion of integral membrane proteins into the membrane.</text>
</comment>
<dbReference type="EMBL" id="QAON01000001">
    <property type="protein sequence ID" value="PTQ91234.1"/>
    <property type="molecule type" value="Genomic_DNA"/>
</dbReference>